<accession>A0ABV8SFN6</accession>
<comment type="caution">
    <text evidence="1">The sequence shown here is derived from an EMBL/GenBank/DDBJ whole genome shotgun (WGS) entry which is preliminary data.</text>
</comment>
<evidence type="ECO:0000313" key="2">
    <source>
        <dbReference type="Proteomes" id="UP001595755"/>
    </source>
</evidence>
<organism evidence="1 2">
    <name type="scientific">Cohnella boryungensis</name>
    <dbReference type="NCBI Taxonomy" id="768479"/>
    <lineage>
        <taxon>Bacteria</taxon>
        <taxon>Bacillati</taxon>
        <taxon>Bacillota</taxon>
        <taxon>Bacilli</taxon>
        <taxon>Bacillales</taxon>
        <taxon>Paenibacillaceae</taxon>
        <taxon>Cohnella</taxon>
    </lineage>
</organism>
<name>A0ABV8SFN6_9BACL</name>
<proteinExistence type="predicted"/>
<dbReference type="EMBL" id="JBHSED010000040">
    <property type="protein sequence ID" value="MFC4305703.1"/>
    <property type="molecule type" value="Genomic_DNA"/>
</dbReference>
<evidence type="ECO:0000313" key="1">
    <source>
        <dbReference type="EMBL" id="MFC4305703.1"/>
    </source>
</evidence>
<reference evidence="2" key="1">
    <citation type="journal article" date="2019" name="Int. J. Syst. Evol. Microbiol.">
        <title>The Global Catalogue of Microorganisms (GCM) 10K type strain sequencing project: providing services to taxonomists for standard genome sequencing and annotation.</title>
        <authorList>
            <consortium name="The Broad Institute Genomics Platform"/>
            <consortium name="The Broad Institute Genome Sequencing Center for Infectious Disease"/>
            <person name="Wu L."/>
            <person name="Ma J."/>
        </authorList>
    </citation>
    <scope>NUCLEOTIDE SEQUENCE [LARGE SCALE GENOMIC DNA]</scope>
    <source>
        <strain evidence="2">CGMCC 4.1641</strain>
    </source>
</reference>
<dbReference type="Proteomes" id="UP001595755">
    <property type="component" value="Unassembled WGS sequence"/>
</dbReference>
<keyword evidence="2" id="KW-1185">Reference proteome</keyword>
<sequence length="150" mass="15694">MPEMTSHIGLKKPLKTEIADISVLNENMDIIDLAMGHMASVPTLSKNAAGAISELHEAISGASGGDNQTVRNQVALLLETDTRRTVFEYTGGLISAIVEKDETVEVARTTLNYTGGALAAVVEVAGGKTVTSTINRDGNGNIVDITKGVN</sequence>
<gene>
    <name evidence="1" type="ORF">ACFO1S_19925</name>
</gene>
<protein>
    <submittedName>
        <fullName evidence="1">Uncharacterized protein</fullName>
    </submittedName>
</protein>
<dbReference type="RefSeq" id="WP_204601289.1">
    <property type="nucleotide sequence ID" value="NZ_JBHSED010000040.1"/>
</dbReference>